<proteinExistence type="inferred from homology"/>
<evidence type="ECO:0000256" key="10">
    <source>
        <dbReference type="ARBA" id="ARBA00023033"/>
    </source>
</evidence>
<comment type="catalytic activity">
    <reaction evidence="1">
        <text>(6R)-L-erythro-5,6,7,8-tetrahydrobiopterin + L-phenylalanine + O2 = (4aS,6R)-4a-hydroxy-L-erythro-5,6,7,8-tetrahydrobiopterin + L-tyrosine</text>
        <dbReference type="Rhea" id="RHEA:20273"/>
        <dbReference type="ChEBI" id="CHEBI:15379"/>
        <dbReference type="ChEBI" id="CHEBI:15642"/>
        <dbReference type="ChEBI" id="CHEBI:58095"/>
        <dbReference type="ChEBI" id="CHEBI:58315"/>
        <dbReference type="ChEBI" id="CHEBI:59560"/>
        <dbReference type="EC" id="1.14.16.1"/>
    </reaction>
</comment>
<dbReference type="GO" id="GO:0006559">
    <property type="term" value="P:L-phenylalanine catabolic process"/>
    <property type="evidence" value="ECO:0007669"/>
    <property type="project" value="UniProtKB-UniPathway"/>
</dbReference>
<dbReference type="CDD" id="cd03348">
    <property type="entry name" value="pro_PheOH"/>
    <property type="match status" value="1"/>
</dbReference>
<evidence type="ECO:0000256" key="9">
    <source>
        <dbReference type="ARBA" id="ARBA00023004"/>
    </source>
</evidence>
<dbReference type="NCBIfam" id="NF008877">
    <property type="entry name" value="PRK11913.1-2"/>
    <property type="match status" value="1"/>
</dbReference>
<comment type="pathway">
    <text evidence="3">Amino-acid degradation; L-phenylalanine degradation; acetoacetate and fumarate from L-phenylalanine: step 1/6.</text>
</comment>
<dbReference type="UniPathway" id="UPA00139">
    <property type="reaction ID" value="UER00337"/>
</dbReference>
<comment type="caution">
    <text evidence="15">The sequence shown here is derived from an EMBL/GenBank/DDBJ whole genome shotgun (WGS) entry which is preliminary data.</text>
</comment>
<dbReference type="PROSITE" id="PS00367">
    <property type="entry name" value="BH4_AAA_HYDROXYL_1"/>
    <property type="match status" value="1"/>
</dbReference>
<gene>
    <name evidence="15" type="ORF">D3871_03010</name>
</gene>
<evidence type="ECO:0000256" key="5">
    <source>
        <dbReference type="ARBA" id="ARBA00011995"/>
    </source>
</evidence>
<dbReference type="Pfam" id="PF00351">
    <property type="entry name" value="Biopterin_H"/>
    <property type="match status" value="1"/>
</dbReference>
<dbReference type="PANTHER" id="PTHR11473:SF24">
    <property type="entry name" value="PHENYLALANINE-4-HYDROXYLASE"/>
    <property type="match status" value="1"/>
</dbReference>
<evidence type="ECO:0000256" key="3">
    <source>
        <dbReference type="ARBA" id="ARBA00005088"/>
    </source>
</evidence>
<feature type="binding site" evidence="13">
    <location>
        <position position="144"/>
    </location>
    <ligand>
        <name>Fe cation</name>
        <dbReference type="ChEBI" id="CHEBI:24875"/>
    </ligand>
</feature>
<accession>A0A3A3FT05</accession>
<name>A0A3A3FT05_9BURK</name>
<dbReference type="OrthoDB" id="9780502at2"/>
<evidence type="ECO:0000256" key="13">
    <source>
        <dbReference type="PIRSR" id="PIRSR601273-2"/>
    </source>
</evidence>
<evidence type="ECO:0000256" key="11">
    <source>
        <dbReference type="ARBA" id="ARBA00023232"/>
    </source>
</evidence>
<evidence type="ECO:0000259" key="14">
    <source>
        <dbReference type="PROSITE" id="PS51410"/>
    </source>
</evidence>
<evidence type="ECO:0000313" key="16">
    <source>
        <dbReference type="Proteomes" id="UP000265955"/>
    </source>
</evidence>
<keyword evidence="9 13" id="KW-0408">Iron</keyword>
<dbReference type="NCBIfam" id="TIGR01267">
    <property type="entry name" value="Phe4hydrox_mono"/>
    <property type="match status" value="1"/>
</dbReference>
<keyword evidence="11" id="KW-0585">Phenylalanine catabolism</keyword>
<keyword evidence="10 15" id="KW-0503">Monooxygenase</keyword>
<dbReference type="PRINTS" id="PR00372">
    <property type="entry name" value="FYWHYDRXLASE"/>
</dbReference>
<evidence type="ECO:0000313" key="15">
    <source>
        <dbReference type="EMBL" id="RJF97608.1"/>
    </source>
</evidence>
<dbReference type="EC" id="1.14.16.1" evidence="5"/>
<dbReference type="InterPro" id="IPR036329">
    <property type="entry name" value="Aro-AA_hydroxylase_C_sf"/>
</dbReference>
<dbReference type="GO" id="GO:0004505">
    <property type="term" value="F:phenylalanine 4-monooxygenase activity"/>
    <property type="evidence" value="ECO:0007669"/>
    <property type="project" value="UniProtKB-EC"/>
</dbReference>
<dbReference type="InterPro" id="IPR001273">
    <property type="entry name" value="ArAA_hydroxylase"/>
</dbReference>
<dbReference type="Proteomes" id="UP000265955">
    <property type="component" value="Unassembled WGS sequence"/>
</dbReference>
<keyword evidence="16" id="KW-1185">Reference proteome</keyword>
<feature type="binding site" evidence="13">
    <location>
        <position position="149"/>
    </location>
    <ligand>
        <name>Fe cation</name>
        <dbReference type="ChEBI" id="CHEBI:24875"/>
    </ligand>
</feature>
<evidence type="ECO:0000256" key="8">
    <source>
        <dbReference type="ARBA" id="ARBA00023002"/>
    </source>
</evidence>
<feature type="domain" description="Biopterin-dependent aromatic amino acid hydroxylase family profile" evidence="14">
    <location>
        <begin position="1"/>
        <end position="294"/>
    </location>
</feature>
<feature type="binding site" evidence="13">
    <location>
        <position position="190"/>
    </location>
    <ligand>
        <name>Fe cation</name>
        <dbReference type="ChEBI" id="CHEBI:24875"/>
    </ligand>
</feature>
<protein>
    <recommendedName>
        <fullName evidence="6">Phenylalanine-4-hydroxylase</fullName>
        <ecNumber evidence="5">1.14.16.1</ecNumber>
    </recommendedName>
    <alternativeName>
        <fullName evidence="12">Phe-4-monooxygenase</fullName>
    </alternativeName>
</protein>
<dbReference type="InterPro" id="IPR019774">
    <property type="entry name" value="Aromatic-AA_hydroxylase_C"/>
</dbReference>
<dbReference type="EMBL" id="QYUO01000001">
    <property type="protein sequence ID" value="RJF97608.1"/>
    <property type="molecule type" value="Genomic_DNA"/>
</dbReference>
<dbReference type="PANTHER" id="PTHR11473">
    <property type="entry name" value="AROMATIC AMINO ACID HYDROXYLASE"/>
    <property type="match status" value="1"/>
</dbReference>
<keyword evidence="8 15" id="KW-0560">Oxidoreductase</keyword>
<evidence type="ECO:0000256" key="12">
    <source>
        <dbReference type="ARBA" id="ARBA00029922"/>
    </source>
</evidence>
<evidence type="ECO:0000256" key="2">
    <source>
        <dbReference type="ARBA" id="ARBA00001954"/>
    </source>
</evidence>
<comment type="cofactor">
    <cofactor evidence="2 13">
        <name>Fe(2+)</name>
        <dbReference type="ChEBI" id="CHEBI:29033"/>
    </cofactor>
</comment>
<dbReference type="PROSITE" id="PS51410">
    <property type="entry name" value="BH4_AAA_HYDROXYL_2"/>
    <property type="match status" value="1"/>
</dbReference>
<dbReference type="InterPro" id="IPR018301">
    <property type="entry name" value="ArAA_hydroxylase_Fe/CU_BS"/>
</dbReference>
<keyword evidence="7 13" id="KW-0479">Metal-binding</keyword>
<evidence type="ECO:0000256" key="7">
    <source>
        <dbReference type="ARBA" id="ARBA00022723"/>
    </source>
</evidence>
<sequence>MNTSVDQADFFKTLEEKSDGGTLRGDYSRCDANYVVQQDWSAYTPEQHALWRRLYQRQAKLVPGRACDVFIDSLAKMDASEEIPRFDRTTEALHKATGWELVAVPGLVPDLTFFEHLANRRFPVTVWLRDPHEFDYIVEPDVFHDFFGHVPLLFNPIFADHMQQYGQGGLKALKVDGLTYLARLYWYTVEFGLMESPQGLRAYGAGILSSGGEVEYCLTAPAPRRIPFEVERVMRTLYKIDSYQETYFVIRDFQQLFEATTPDFTPYYERLKTQEALPANTLLPGEINLAPNPH</sequence>
<dbReference type="RefSeq" id="WP_119767556.1">
    <property type="nucleotide sequence ID" value="NZ_QYUO01000001.1"/>
</dbReference>
<dbReference type="GO" id="GO:0005506">
    <property type="term" value="F:iron ion binding"/>
    <property type="evidence" value="ECO:0007669"/>
    <property type="project" value="InterPro"/>
</dbReference>
<evidence type="ECO:0000256" key="1">
    <source>
        <dbReference type="ARBA" id="ARBA00001060"/>
    </source>
</evidence>
<evidence type="ECO:0000256" key="6">
    <source>
        <dbReference type="ARBA" id="ARBA00020276"/>
    </source>
</evidence>
<dbReference type="InterPro" id="IPR036951">
    <property type="entry name" value="ArAA_hydroxylase_sf"/>
</dbReference>
<dbReference type="InterPro" id="IPR005960">
    <property type="entry name" value="Phe-4-hydroxylase_mono"/>
</dbReference>
<dbReference type="AlphaFoldDB" id="A0A3A3FT05"/>
<evidence type="ECO:0000256" key="4">
    <source>
        <dbReference type="ARBA" id="ARBA00009712"/>
    </source>
</evidence>
<comment type="similarity">
    <text evidence="4">Belongs to the biopterin-dependent aromatic amino acid hydroxylase family.</text>
</comment>
<dbReference type="SUPFAM" id="SSF56534">
    <property type="entry name" value="Aromatic aminoacid monoxygenases, catalytic and oligomerization domains"/>
    <property type="match status" value="1"/>
</dbReference>
<reference evidence="16" key="1">
    <citation type="submission" date="2018-09" db="EMBL/GenBank/DDBJ databases">
        <authorList>
            <person name="Zhu H."/>
        </authorList>
    </citation>
    <scope>NUCLEOTIDE SEQUENCE [LARGE SCALE GENOMIC DNA]</scope>
    <source>
        <strain evidence="16">K1R23-30</strain>
    </source>
</reference>
<organism evidence="15 16">
    <name type="scientific">Noviherbaspirillum saxi</name>
    <dbReference type="NCBI Taxonomy" id="2320863"/>
    <lineage>
        <taxon>Bacteria</taxon>
        <taxon>Pseudomonadati</taxon>
        <taxon>Pseudomonadota</taxon>
        <taxon>Betaproteobacteria</taxon>
        <taxon>Burkholderiales</taxon>
        <taxon>Oxalobacteraceae</taxon>
        <taxon>Noviherbaspirillum</taxon>
    </lineage>
</organism>
<dbReference type="Gene3D" id="1.10.800.10">
    <property type="entry name" value="Aromatic amino acid hydroxylase"/>
    <property type="match status" value="1"/>
</dbReference>